<dbReference type="GO" id="GO:0005975">
    <property type="term" value="P:carbohydrate metabolic process"/>
    <property type="evidence" value="ECO:0007669"/>
    <property type="project" value="InterPro"/>
</dbReference>
<proteinExistence type="predicted"/>
<dbReference type="InterPro" id="IPR002509">
    <property type="entry name" value="NODB_dom"/>
</dbReference>
<dbReference type="PROSITE" id="PS51257">
    <property type="entry name" value="PROKAR_LIPOPROTEIN"/>
    <property type="match status" value="1"/>
</dbReference>
<feature type="domain" description="NodB homology" evidence="2">
    <location>
        <begin position="49"/>
        <end position="244"/>
    </location>
</feature>
<evidence type="ECO:0000313" key="4">
    <source>
        <dbReference type="Proteomes" id="UP000093309"/>
    </source>
</evidence>
<dbReference type="AlphaFoldDB" id="A0A1C0ZZ90"/>
<keyword evidence="4" id="KW-1185">Reference proteome</keyword>
<evidence type="ECO:0000313" key="3">
    <source>
        <dbReference type="EMBL" id="OCT13453.1"/>
    </source>
</evidence>
<dbReference type="InterPro" id="IPR011330">
    <property type="entry name" value="Glyco_hydro/deAcase_b/a-brl"/>
</dbReference>
<dbReference type="EMBL" id="LYPC01000022">
    <property type="protein sequence ID" value="OCT13453.1"/>
    <property type="molecule type" value="Genomic_DNA"/>
</dbReference>
<dbReference type="SUPFAM" id="SSF88713">
    <property type="entry name" value="Glycoside hydrolase/deacetylase"/>
    <property type="match status" value="1"/>
</dbReference>
<gene>
    <name evidence="3" type="ORF">A8709_17765</name>
</gene>
<evidence type="ECO:0000259" key="2">
    <source>
        <dbReference type="PROSITE" id="PS51677"/>
    </source>
</evidence>
<sequence>MYKLLFPMKMTIAASLIISALTSCQLPTYQATSASHPVLVAESSNHSTRNAYLTFDDGPSENTERILHILRKYGIHATFFVNGNSTPEGKRLYRLIHADGHVIGNHTYTHNYNSLYTSVQAFSQDTERLERLLEQTIGVRSTLIRYPGGSNNLVSHRFGGKGIMPRIIHEMSKEGYDYMDWNVSSTDAARVVQPTNEIIDAVLSSSKNKKEAIILMHDVKVKTTTVAALPAIIEGLQKQGFQFQVLSKDSFHFHFQ</sequence>
<dbReference type="GO" id="GO:0016810">
    <property type="term" value="F:hydrolase activity, acting on carbon-nitrogen (but not peptide) bonds"/>
    <property type="evidence" value="ECO:0007669"/>
    <property type="project" value="InterPro"/>
</dbReference>
<feature type="signal peptide" evidence="1">
    <location>
        <begin position="1"/>
        <end position="25"/>
    </location>
</feature>
<dbReference type="Proteomes" id="UP000093309">
    <property type="component" value="Unassembled WGS sequence"/>
</dbReference>
<dbReference type="PANTHER" id="PTHR10587">
    <property type="entry name" value="GLYCOSYL TRANSFERASE-RELATED"/>
    <property type="match status" value="1"/>
</dbReference>
<accession>A0A1C0ZZ90</accession>
<evidence type="ECO:0000256" key="1">
    <source>
        <dbReference type="SAM" id="SignalP"/>
    </source>
</evidence>
<dbReference type="PROSITE" id="PS51677">
    <property type="entry name" value="NODB"/>
    <property type="match status" value="1"/>
</dbReference>
<name>A0A1C0ZZ90_9BACL</name>
<protein>
    <recommendedName>
        <fullName evidence="2">NodB homology domain-containing protein</fullName>
    </recommendedName>
</protein>
<dbReference type="InterPro" id="IPR050248">
    <property type="entry name" value="Polysacc_deacetylase_ArnD"/>
</dbReference>
<reference evidence="4" key="1">
    <citation type="submission" date="2016-05" db="EMBL/GenBank/DDBJ databases">
        <title>Paenibacillus oryzae. sp. nov., isolated from the rice root.</title>
        <authorList>
            <person name="Zhang J."/>
            <person name="Zhang X."/>
        </authorList>
    </citation>
    <scope>NUCLEOTIDE SEQUENCE [LARGE SCALE GENOMIC DNA]</scope>
    <source>
        <strain evidence="4">KCTC13222</strain>
    </source>
</reference>
<keyword evidence="1" id="KW-0732">Signal</keyword>
<dbReference type="STRING" id="512399.A8709_17765"/>
<dbReference type="Pfam" id="PF01522">
    <property type="entry name" value="Polysacc_deac_1"/>
    <property type="match status" value="1"/>
</dbReference>
<dbReference type="CDD" id="cd10944">
    <property type="entry name" value="CE4_SmPgdA_like"/>
    <property type="match status" value="1"/>
</dbReference>
<dbReference type="Gene3D" id="3.20.20.370">
    <property type="entry name" value="Glycoside hydrolase/deacetylase"/>
    <property type="match status" value="1"/>
</dbReference>
<feature type="chain" id="PRO_5039625037" description="NodB homology domain-containing protein" evidence="1">
    <location>
        <begin position="26"/>
        <end position="256"/>
    </location>
</feature>
<dbReference type="OrthoDB" id="258610at2"/>
<comment type="caution">
    <text evidence="3">The sequence shown here is derived from an EMBL/GenBank/DDBJ whole genome shotgun (WGS) entry which is preliminary data.</text>
</comment>
<organism evidence="3 4">
    <name type="scientific">Paenibacillus pectinilyticus</name>
    <dbReference type="NCBI Taxonomy" id="512399"/>
    <lineage>
        <taxon>Bacteria</taxon>
        <taxon>Bacillati</taxon>
        <taxon>Bacillota</taxon>
        <taxon>Bacilli</taxon>
        <taxon>Bacillales</taxon>
        <taxon>Paenibacillaceae</taxon>
        <taxon>Paenibacillus</taxon>
    </lineage>
</organism>
<dbReference type="PANTHER" id="PTHR10587:SF125">
    <property type="entry name" value="POLYSACCHARIDE DEACETYLASE YHEN-RELATED"/>
    <property type="match status" value="1"/>
</dbReference>